<organism evidence="1 2">
    <name type="scientific">Thermothielavioides terrestris</name>
    <dbReference type="NCBI Taxonomy" id="2587410"/>
    <lineage>
        <taxon>Eukaryota</taxon>
        <taxon>Fungi</taxon>
        <taxon>Dikarya</taxon>
        <taxon>Ascomycota</taxon>
        <taxon>Pezizomycotina</taxon>
        <taxon>Sordariomycetes</taxon>
        <taxon>Sordariomycetidae</taxon>
        <taxon>Sordariales</taxon>
        <taxon>Chaetomiaceae</taxon>
        <taxon>Thermothielavioides</taxon>
    </lineage>
</organism>
<dbReference type="AlphaFoldDB" id="A0A446BFY6"/>
<evidence type="ECO:0000313" key="1">
    <source>
        <dbReference type="EMBL" id="SPQ21369.1"/>
    </source>
</evidence>
<evidence type="ECO:0000313" key="2">
    <source>
        <dbReference type="Proteomes" id="UP000289323"/>
    </source>
</evidence>
<proteinExistence type="predicted"/>
<protein>
    <submittedName>
        <fullName evidence="1">C7f847a8-1c79-495e-ac67-422e63c3708b</fullName>
    </submittedName>
</protein>
<name>A0A446BFY6_9PEZI</name>
<dbReference type="EMBL" id="OUUZ01000008">
    <property type="protein sequence ID" value="SPQ21369.1"/>
    <property type="molecule type" value="Genomic_DNA"/>
</dbReference>
<accession>A0A446BFY6</accession>
<sequence>MKCGTCHADWMRKQGDEWRRIWEEDLLPRAKNDNALRRWLSQAKSSKELAFHSVLIPQWERDTEKGFGNSIYDAYPYQIQDIKKVMLRHIEGMTVHKGKGKERESAAFGFSDGSGYSGYGPGCLGHGRSI</sequence>
<dbReference type="Proteomes" id="UP000289323">
    <property type="component" value="Unassembled WGS sequence"/>
</dbReference>
<reference evidence="1 2" key="1">
    <citation type="submission" date="2018-04" db="EMBL/GenBank/DDBJ databases">
        <authorList>
            <person name="Huttner S."/>
            <person name="Dainat J."/>
        </authorList>
    </citation>
    <scope>NUCLEOTIDE SEQUENCE [LARGE SCALE GENOMIC DNA]</scope>
</reference>
<gene>
    <name evidence="1" type="ORF">TT172_LOCUS3788</name>
</gene>